<dbReference type="EMBL" id="CAJZAH010000010">
    <property type="protein sequence ID" value="CAG9184114.1"/>
    <property type="molecule type" value="Genomic_DNA"/>
</dbReference>
<evidence type="ECO:0000313" key="2">
    <source>
        <dbReference type="Proteomes" id="UP000721236"/>
    </source>
</evidence>
<gene>
    <name evidence="1" type="ORF">LMG21510_05028</name>
</gene>
<evidence type="ECO:0000313" key="1">
    <source>
        <dbReference type="EMBL" id="CAG9184114.1"/>
    </source>
</evidence>
<dbReference type="Proteomes" id="UP000721236">
    <property type="component" value="Unassembled WGS sequence"/>
</dbReference>
<comment type="caution">
    <text evidence="1">The sequence shown here is derived from an EMBL/GenBank/DDBJ whole genome shotgun (WGS) entry which is preliminary data.</text>
</comment>
<evidence type="ECO:0008006" key="3">
    <source>
        <dbReference type="Google" id="ProtNLM"/>
    </source>
</evidence>
<name>A0ABN7ZEL8_9BURK</name>
<sequence length="102" mass="11334">MQDDRISHLLRRPARFGLGLLCITTGAWQALNAGGEDPLVYLARHVTGDWGDLCEEDRRANESAVSKGGRLHSAYRIGDGPRLWVITEADRSITTLLLPTEY</sequence>
<reference evidence="1 2" key="1">
    <citation type="submission" date="2021-08" db="EMBL/GenBank/DDBJ databases">
        <authorList>
            <person name="Peeters C."/>
        </authorList>
    </citation>
    <scope>NUCLEOTIDE SEQUENCE [LARGE SCALE GENOMIC DNA]</scope>
    <source>
        <strain evidence="1 2">LMG 21510</strain>
    </source>
</reference>
<dbReference type="RefSeq" id="WP_222208898.1">
    <property type="nucleotide sequence ID" value="NZ_CBCSBV010000011.1"/>
</dbReference>
<keyword evidence="2" id="KW-1185">Reference proteome</keyword>
<organism evidence="1 2">
    <name type="scientific">Cupriavidus respiraculi</name>
    <dbReference type="NCBI Taxonomy" id="195930"/>
    <lineage>
        <taxon>Bacteria</taxon>
        <taxon>Pseudomonadati</taxon>
        <taxon>Pseudomonadota</taxon>
        <taxon>Betaproteobacteria</taxon>
        <taxon>Burkholderiales</taxon>
        <taxon>Burkholderiaceae</taxon>
        <taxon>Cupriavidus</taxon>
    </lineage>
</organism>
<proteinExistence type="predicted"/>
<protein>
    <recommendedName>
        <fullName evidence="3">Type I restriction endonuclease subunit M</fullName>
    </recommendedName>
</protein>
<accession>A0ABN7ZEL8</accession>